<evidence type="ECO:0000259" key="9">
    <source>
        <dbReference type="Pfam" id="PF00884"/>
    </source>
</evidence>
<keyword evidence="3" id="KW-0808">Transferase</keyword>
<dbReference type="RefSeq" id="WP_014715937.1">
    <property type="nucleotide sequence ID" value="NC_017910.1"/>
</dbReference>
<evidence type="ECO:0000256" key="2">
    <source>
        <dbReference type="ARBA" id="ARBA00022475"/>
    </source>
</evidence>
<keyword evidence="6 8" id="KW-0472">Membrane</keyword>
<evidence type="ECO:0000256" key="5">
    <source>
        <dbReference type="ARBA" id="ARBA00022989"/>
    </source>
</evidence>
<comment type="subcellular location">
    <subcellularLocation>
        <location evidence="1">Cell membrane</location>
        <topology evidence="1">Multi-pass membrane protein</topology>
    </subcellularLocation>
</comment>
<dbReference type="GO" id="GO:0009244">
    <property type="term" value="P:lipopolysaccharide core region biosynthetic process"/>
    <property type="evidence" value="ECO:0007669"/>
    <property type="project" value="TreeGrafter"/>
</dbReference>
<dbReference type="SUPFAM" id="SSF53649">
    <property type="entry name" value="Alkaline phosphatase-like"/>
    <property type="match status" value="1"/>
</dbReference>
<dbReference type="Pfam" id="PF00884">
    <property type="entry name" value="Sulfatase"/>
    <property type="match status" value="1"/>
</dbReference>
<dbReference type="AlphaFoldDB" id="I2B7E3"/>
<name>I2B7E3_SHIBC</name>
<feature type="transmembrane region" description="Helical" evidence="8">
    <location>
        <begin position="31"/>
        <end position="59"/>
    </location>
</feature>
<dbReference type="STRING" id="630626.EBL_c13450"/>
<evidence type="ECO:0000256" key="3">
    <source>
        <dbReference type="ARBA" id="ARBA00022679"/>
    </source>
</evidence>
<sequence>MEQIKKIKDQLIRLGAGLGYRGMGRRQKLSFLAMLFISALMPAGLGYAGVMNSVLTFLILLTAKGNKLTRILAGVVFLGLSFYIPVGLQYGRIKYPLVVSAMQTSYLEASEFLREVDVTSLVLMLLCIVAIIVYISSARAFSLTKKMKVAALIVCIGLTVNSYPKRSIAGLIAYYDKGNKELADLARKTQGVDTLEISGVDAKYKNIVVVIGESVSRDYLSLYGYQHDTTPWLKSAPGYFATHYVSAAPNTFMSIPRTLSISDGLNQQTKNNAVVLANKAGFTTWWLSNQGFIGEYDTPSTVIAMNAQHQYFLKQGDYFSDNKDDFLLLDKLETLLNGEQKNSVFFIHMTGSHPDACERLNGFPVNFDIKDMPKISCYLASINKLDAFIKRADGLLKRTNQPYALVYFSDHGMTVDRSARPVRHGGEFKQNYSVPFFIMASDIKEHITVNQPVSAYDFLSIFSWLSGIKSKNIPAKSITDVNSGDIMVFDGSRMVRYVSLPDNSLVE</sequence>
<evidence type="ECO:0000256" key="1">
    <source>
        <dbReference type="ARBA" id="ARBA00004651"/>
    </source>
</evidence>
<feature type="transmembrane region" description="Helical" evidence="8">
    <location>
        <begin position="71"/>
        <end position="91"/>
    </location>
</feature>
<keyword evidence="2" id="KW-1003">Cell membrane</keyword>
<dbReference type="InterPro" id="IPR000917">
    <property type="entry name" value="Sulfatase_N"/>
</dbReference>
<dbReference type="KEGG" id="ebt:EBL_c13450"/>
<keyword evidence="4 8" id="KW-0812">Transmembrane</keyword>
<evidence type="ECO:0000313" key="10">
    <source>
        <dbReference type="EMBL" id="AFJ46447.1"/>
    </source>
</evidence>
<dbReference type="HOGENOM" id="CLU_039390_3_0_6"/>
<evidence type="ECO:0000256" key="6">
    <source>
        <dbReference type="ARBA" id="ARBA00023136"/>
    </source>
</evidence>
<evidence type="ECO:0000256" key="4">
    <source>
        <dbReference type="ARBA" id="ARBA00022692"/>
    </source>
</evidence>
<dbReference type="Gene3D" id="3.40.720.10">
    <property type="entry name" value="Alkaline Phosphatase, subunit A"/>
    <property type="match status" value="1"/>
</dbReference>
<dbReference type="GO" id="GO:0005886">
    <property type="term" value="C:plasma membrane"/>
    <property type="evidence" value="ECO:0007669"/>
    <property type="project" value="UniProtKB-SubCell"/>
</dbReference>
<dbReference type="EMBL" id="CP001560">
    <property type="protein sequence ID" value="AFJ46447.1"/>
    <property type="molecule type" value="Genomic_DNA"/>
</dbReference>
<evidence type="ECO:0000256" key="8">
    <source>
        <dbReference type="SAM" id="Phobius"/>
    </source>
</evidence>
<feature type="domain" description="Sulfatase N-terminal" evidence="9">
    <location>
        <begin position="205"/>
        <end position="460"/>
    </location>
</feature>
<keyword evidence="5 8" id="KW-1133">Transmembrane helix</keyword>
<reference evidence="10 11" key="1">
    <citation type="journal article" date="2012" name="J. Bacteriol.">
        <title>Complete genome sequence of the B12-producing Shimwellia blattae strain DSM 4481, isolated from a cockroach.</title>
        <authorList>
            <person name="Brzuszkiewicz E."/>
            <person name="Waschkowitz T."/>
            <person name="Wiezer A."/>
            <person name="Daniel R."/>
        </authorList>
    </citation>
    <scope>NUCLEOTIDE SEQUENCE [LARGE SCALE GENOMIC DNA]</scope>
    <source>
        <strain evidence="11">ATCC 29907 / DSM 4481 / JCM 1650 / NBRC 105725 / CDC 9005-74</strain>
    </source>
</reference>
<comment type="similarity">
    <text evidence="7">Belongs to the phosphoethanolamine transferase family.</text>
</comment>
<dbReference type="eggNOG" id="COG2194">
    <property type="taxonomic scope" value="Bacteria"/>
</dbReference>
<dbReference type="Proteomes" id="UP000001955">
    <property type="component" value="Chromosome"/>
</dbReference>
<gene>
    <name evidence="10" type="ordered locus">EBL_c13450</name>
</gene>
<keyword evidence="11" id="KW-1185">Reference proteome</keyword>
<dbReference type="PANTHER" id="PTHR30443:SF4">
    <property type="entry name" value="PHOSPHOETHANOLAMINE TRANSFERASE OPGE-RELATED"/>
    <property type="match status" value="1"/>
</dbReference>
<dbReference type="OrthoDB" id="9786870at2"/>
<dbReference type="InterPro" id="IPR040423">
    <property type="entry name" value="PEA_transferase"/>
</dbReference>
<feature type="transmembrane region" description="Helical" evidence="8">
    <location>
        <begin position="112"/>
        <end position="135"/>
    </location>
</feature>
<dbReference type="GO" id="GO:0016776">
    <property type="term" value="F:phosphotransferase activity, phosphate group as acceptor"/>
    <property type="evidence" value="ECO:0007669"/>
    <property type="project" value="TreeGrafter"/>
</dbReference>
<dbReference type="CDD" id="cd16017">
    <property type="entry name" value="LptA"/>
    <property type="match status" value="1"/>
</dbReference>
<dbReference type="PANTHER" id="PTHR30443">
    <property type="entry name" value="INNER MEMBRANE PROTEIN"/>
    <property type="match status" value="1"/>
</dbReference>
<organism evidence="10 11">
    <name type="scientific">Shimwellia blattae (strain ATCC 29907 / DSM 4481 / JCM 1650 / NBRC 105725 / CDC 9005-74)</name>
    <name type="common">Escherichia blattae</name>
    <dbReference type="NCBI Taxonomy" id="630626"/>
    <lineage>
        <taxon>Bacteria</taxon>
        <taxon>Pseudomonadati</taxon>
        <taxon>Pseudomonadota</taxon>
        <taxon>Gammaproteobacteria</taxon>
        <taxon>Enterobacterales</taxon>
        <taxon>Enterobacteriaceae</taxon>
        <taxon>Shimwellia</taxon>
    </lineage>
</organism>
<evidence type="ECO:0000313" key="11">
    <source>
        <dbReference type="Proteomes" id="UP000001955"/>
    </source>
</evidence>
<protein>
    <submittedName>
        <fullName evidence="10">Putative sulfatase family protein</fullName>
    </submittedName>
</protein>
<accession>I2B7E3</accession>
<evidence type="ECO:0000256" key="7">
    <source>
        <dbReference type="ARBA" id="ARBA00038481"/>
    </source>
</evidence>
<dbReference type="InterPro" id="IPR058130">
    <property type="entry name" value="PEA_transf_C"/>
</dbReference>
<dbReference type="InterPro" id="IPR017850">
    <property type="entry name" value="Alkaline_phosphatase_core_sf"/>
</dbReference>
<proteinExistence type="inferred from homology"/>
<dbReference type="PATRIC" id="fig|630626.3.peg.1298"/>